<dbReference type="InterPro" id="IPR029068">
    <property type="entry name" value="Glyas_Bleomycin-R_OHBP_Dase"/>
</dbReference>
<dbReference type="InterPro" id="IPR037523">
    <property type="entry name" value="VOC_core"/>
</dbReference>
<sequence>MKIIPLFKCHHMQEAIDFYTQVLDFRQKYPEETANDAVVDLINEEAELQLTQYESDTLYGSVVNIVVTDIDERFQRYLDRGLDISGKTNSPVHQEPIDQTWGSREFYVTDPSGNTLRFRQWQRE</sequence>
<dbReference type="OrthoDB" id="66829at2"/>
<feature type="domain" description="VOC" evidence="1">
    <location>
        <begin position="1"/>
        <end position="121"/>
    </location>
</feature>
<protein>
    <recommendedName>
        <fullName evidence="1">VOC domain-containing protein</fullName>
    </recommendedName>
</protein>
<accession>A0A4Q5LV44</accession>
<proteinExistence type="predicted"/>
<dbReference type="Gene3D" id="3.10.180.10">
    <property type="entry name" value="2,3-Dihydroxybiphenyl 1,2-Dioxygenase, domain 1"/>
    <property type="match status" value="1"/>
</dbReference>
<dbReference type="EMBL" id="SEWF01000041">
    <property type="protein sequence ID" value="RYU93591.1"/>
    <property type="molecule type" value="Genomic_DNA"/>
</dbReference>
<dbReference type="PROSITE" id="PS51819">
    <property type="entry name" value="VOC"/>
    <property type="match status" value="1"/>
</dbReference>
<evidence type="ECO:0000313" key="3">
    <source>
        <dbReference type="Proteomes" id="UP000293162"/>
    </source>
</evidence>
<comment type="caution">
    <text evidence="2">The sequence shown here is derived from an EMBL/GenBank/DDBJ whole genome shotgun (WGS) entry which is preliminary data.</text>
</comment>
<keyword evidence="3" id="KW-1185">Reference proteome</keyword>
<dbReference type="Pfam" id="PF00903">
    <property type="entry name" value="Glyoxalase"/>
    <property type="match status" value="1"/>
</dbReference>
<dbReference type="SUPFAM" id="SSF54593">
    <property type="entry name" value="Glyoxalase/Bleomycin resistance protein/Dihydroxybiphenyl dioxygenase"/>
    <property type="match status" value="1"/>
</dbReference>
<gene>
    <name evidence="2" type="ORF">EWM59_21325</name>
</gene>
<dbReference type="AlphaFoldDB" id="A0A4Q5LV44"/>
<organism evidence="2 3">
    <name type="scientific">Emticicia agri</name>
    <dbReference type="NCBI Taxonomy" id="2492393"/>
    <lineage>
        <taxon>Bacteria</taxon>
        <taxon>Pseudomonadati</taxon>
        <taxon>Bacteroidota</taxon>
        <taxon>Cytophagia</taxon>
        <taxon>Cytophagales</taxon>
        <taxon>Leadbetterellaceae</taxon>
        <taxon>Emticicia</taxon>
    </lineage>
</organism>
<evidence type="ECO:0000313" key="2">
    <source>
        <dbReference type="EMBL" id="RYU93591.1"/>
    </source>
</evidence>
<dbReference type="InterPro" id="IPR004360">
    <property type="entry name" value="Glyas_Fos-R_dOase_dom"/>
</dbReference>
<reference evidence="2 3" key="1">
    <citation type="submission" date="2019-02" db="EMBL/GenBank/DDBJ databases">
        <title>Bacterial novel species Emticicia sp. 17J42-9 isolated from soil.</title>
        <authorList>
            <person name="Jung H.-Y."/>
        </authorList>
    </citation>
    <scope>NUCLEOTIDE SEQUENCE [LARGE SCALE GENOMIC DNA]</scope>
    <source>
        <strain evidence="2 3">17J42-9</strain>
    </source>
</reference>
<name>A0A4Q5LV44_9BACT</name>
<dbReference type="Proteomes" id="UP000293162">
    <property type="component" value="Unassembled WGS sequence"/>
</dbReference>
<dbReference type="RefSeq" id="WP_130023285.1">
    <property type="nucleotide sequence ID" value="NZ_SEWF01000041.1"/>
</dbReference>
<evidence type="ECO:0000259" key="1">
    <source>
        <dbReference type="PROSITE" id="PS51819"/>
    </source>
</evidence>